<reference evidence="2 3" key="1">
    <citation type="submission" date="2024-02" db="EMBL/GenBank/DDBJ databases">
        <title>Haloferula sargassicola NBRC 104335.</title>
        <authorList>
            <person name="Ichikawa N."/>
            <person name="Katano-Makiyama Y."/>
            <person name="Hidaka K."/>
        </authorList>
    </citation>
    <scope>NUCLEOTIDE SEQUENCE [LARGE SCALE GENOMIC DNA]</scope>
    <source>
        <strain evidence="2 3">NBRC 104335</strain>
    </source>
</reference>
<name>A0ABP9UXP9_9BACT</name>
<gene>
    <name evidence="2" type="ORF">Hsar01_03899</name>
</gene>
<dbReference type="Proteomes" id="UP001476282">
    <property type="component" value="Unassembled WGS sequence"/>
</dbReference>
<dbReference type="EMBL" id="BAABRI010000030">
    <property type="protein sequence ID" value="GAA5484653.1"/>
    <property type="molecule type" value="Genomic_DNA"/>
</dbReference>
<dbReference type="RefSeq" id="WP_353568758.1">
    <property type="nucleotide sequence ID" value="NZ_BAABRI010000030.1"/>
</dbReference>
<evidence type="ECO:0008006" key="4">
    <source>
        <dbReference type="Google" id="ProtNLM"/>
    </source>
</evidence>
<keyword evidence="1" id="KW-0472">Membrane</keyword>
<feature type="transmembrane region" description="Helical" evidence="1">
    <location>
        <begin position="74"/>
        <end position="95"/>
    </location>
</feature>
<proteinExistence type="predicted"/>
<organism evidence="2 3">
    <name type="scientific">Haloferula sargassicola</name>
    <dbReference type="NCBI Taxonomy" id="490096"/>
    <lineage>
        <taxon>Bacteria</taxon>
        <taxon>Pseudomonadati</taxon>
        <taxon>Verrucomicrobiota</taxon>
        <taxon>Verrucomicrobiia</taxon>
        <taxon>Verrucomicrobiales</taxon>
        <taxon>Verrucomicrobiaceae</taxon>
        <taxon>Haloferula</taxon>
    </lineage>
</organism>
<dbReference type="CDD" id="cd00350">
    <property type="entry name" value="rubredoxin_like"/>
    <property type="match status" value="1"/>
</dbReference>
<sequence length="361" mass="39926">MTEQTDGWYHCGRCGHLFEESEDGRCPVCGQNPVVSDSEMAYHMALSAPAEAEGAGRVEKTAAQAKDSGGLLKFTVAWVGFLSVIAGIIALARLFSSNEDTQATIDIGESSESMRELNDAYTRCYPLLRGYYSSVAPEIRAPLTLHPTRSLERMSRWPEELVLIDRNTLVRNRSFTVFGTSEGQSAGSLWELENGDRLEAVFRHNEEGAWAIDWEQMVRYSTETWPVFVSGLGDESGEFRLLARRRASASLGVGDVSRIILHQPSTRRPGEFGPASPEVQVDPSSEDGVKLAEAFELRDAGGSPFNAGLTQDDPLGMIRVRVRLHLGPKDENGRLTLILDKVVACHWMDIDDRGRPEPKKQ</sequence>
<accession>A0ABP9UXP9</accession>
<protein>
    <recommendedName>
        <fullName evidence="4">Rubredoxin-like domain-containing protein</fullName>
    </recommendedName>
</protein>
<keyword evidence="1" id="KW-0812">Transmembrane</keyword>
<keyword evidence="1" id="KW-1133">Transmembrane helix</keyword>
<evidence type="ECO:0000256" key="1">
    <source>
        <dbReference type="SAM" id="Phobius"/>
    </source>
</evidence>
<comment type="caution">
    <text evidence="2">The sequence shown here is derived from an EMBL/GenBank/DDBJ whole genome shotgun (WGS) entry which is preliminary data.</text>
</comment>
<evidence type="ECO:0000313" key="3">
    <source>
        <dbReference type="Proteomes" id="UP001476282"/>
    </source>
</evidence>
<evidence type="ECO:0000313" key="2">
    <source>
        <dbReference type="EMBL" id="GAA5484653.1"/>
    </source>
</evidence>
<keyword evidence="3" id="KW-1185">Reference proteome</keyword>